<feature type="transmembrane region" description="Helical" evidence="7">
    <location>
        <begin position="177"/>
        <end position="197"/>
    </location>
</feature>
<dbReference type="PANTHER" id="PTHR23513">
    <property type="entry name" value="INTEGRAL MEMBRANE EFFLUX PROTEIN-RELATED"/>
    <property type="match status" value="1"/>
</dbReference>
<evidence type="ECO:0000256" key="5">
    <source>
        <dbReference type="ARBA" id="ARBA00022989"/>
    </source>
</evidence>
<dbReference type="SUPFAM" id="SSF103473">
    <property type="entry name" value="MFS general substrate transporter"/>
    <property type="match status" value="1"/>
</dbReference>
<feature type="domain" description="Major facilitator superfamily (MFS) profile" evidence="8">
    <location>
        <begin position="18"/>
        <end position="411"/>
    </location>
</feature>
<feature type="transmembrane region" description="Helical" evidence="7">
    <location>
        <begin position="232"/>
        <end position="251"/>
    </location>
</feature>
<feature type="transmembrane region" description="Helical" evidence="7">
    <location>
        <begin position="54"/>
        <end position="76"/>
    </location>
</feature>
<reference evidence="9 10" key="1">
    <citation type="submission" date="2018-10" db="EMBL/GenBank/DDBJ databases">
        <title>Sequencing the genomes of 1000 actinobacteria strains.</title>
        <authorList>
            <person name="Klenk H.-P."/>
        </authorList>
    </citation>
    <scope>NUCLEOTIDE SEQUENCE [LARGE SCALE GENOMIC DNA]</scope>
    <source>
        <strain evidence="9 10">DSM 44343</strain>
    </source>
</reference>
<sequence>MSTPTSLPRALKPFRHQQYRLLCMGLVLAMFADGIWTVGVVWQVIDLGGGPGQLSLVTAVAAVGMVASTLLGGVLADRMSQRTILIALEVVKLIVIGLVGVLGFTGTLQMWQLPLVSLIGGITTGIYYPTYSALLPSLVPREELMAANGIEGTLRPTIFQAAGPAVAGGLIALSSPALAITASAVASALSAVFYLLMRPTPARQEPRPRAELVRGTVTDIAEGFVYMWRTPWLLATLLFALLMVLMVMGPLEVLVPFAVKERAGGDAGSHAMVLAAFGIGGAVGSLVMASMPMPRRYLTVMFVVWGLSSLPLVVMGMATEVWVFVLAGLVLGFAFDGPMVIWGTLLQRRVPPHMLGRVSSLDFFVSIALMPVSMAIAAPVSEWIGLTTTFVIAGIAPVPVAAVAFFVARLQHDEIANPLRDGPATVEVVTTAEAIPAVEVKAGVSDQELLRAGHDEFGEVVDDR</sequence>
<feature type="transmembrane region" description="Helical" evidence="7">
    <location>
        <begin position="271"/>
        <end position="290"/>
    </location>
</feature>
<keyword evidence="2" id="KW-0813">Transport</keyword>
<evidence type="ECO:0000256" key="1">
    <source>
        <dbReference type="ARBA" id="ARBA00004651"/>
    </source>
</evidence>
<dbReference type="CDD" id="cd06173">
    <property type="entry name" value="MFS_MefA_like"/>
    <property type="match status" value="1"/>
</dbReference>
<dbReference type="AlphaFoldDB" id="A0A495JXP9"/>
<accession>A0A495JXP9</accession>
<dbReference type="InterPro" id="IPR036259">
    <property type="entry name" value="MFS_trans_sf"/>
</dbReference>
<name>A0A495JXP9_WILMA</name>
<gene>
    <name evidence="9" type="ORF">DFJ75_0425</name>
</gene>
<proteinExistence type="predicted"/>
<evidence type="ECO:0000259" key="8">
    <source>
        <dbReference type="PROSITE" id="PS50850"/>
    </source>
</evidence>
<feature type="transmembrane region" description="Helical" evidence="7">
    <location>
        <begin position="321"/>
        <end position="346"/>
    </location>
</feature>
<dbReference type="Proteomes" id="UP000274762">
    <property type="component" value="Unassembled WGS sequence"/>
</dbReference>
<keyword evidence="3" id="KW-1003">Cell membrane</keyword>
<protein>
    <submittedName>
        <fullName evidence="9">Putative MFS family arabinose efflux permease</fullName>
    </submittedName>
</protein>
<dbReference type="InterPro" id="IPR010290">
    <property type="entry name" value="TM_effector"/>
</dbReference>
<feature type="transmembrane region" description="Helical" evidence="7">
    <location>
        <begin position="383"/>
        <end position="408"/>
    </location>
</feature>
<feature type="transmembrane region" description="Helical" evidence="7">
    <location>
        <begin position="21"/>
        <end position="42"/>
    </location>
</feature>
<evidence type="ECO:0000256" key="4">
    <source>
        <dbReference type="ARBA" id="ARBA00022692"/>
    </source>
</evidence>
<dbReference type="Gene3D" id="1.20.1250.20">
    <property type="entry name" value="MFS general substrate transporter like domains"/>
    <property type="match status" value="1"/>
</dbReference>
<comment type="subcellular location">
    <subcellularLocation>
        <location evidence="1">Cell membrane</location>
        <topology evidence="1">Multi-pass membrane protein</topology>
    </subcellularLocation>
</comment>
<dbReference type="PANTHER" id="PTHR23513:SF6">
    <property type="entry name" value="MAJOR FACILITATOR SUPERFAMILY ASSOCIATED DOMAIN-CONTAINING PROTEIN"/>
    <property type="match status" value="1"/>
</dbReference>
<dbReference type="GO" id="GO:0022857">
    <property type="term" value="F:transmembrane transporter activity"/>
    <property type="evidence" value="ECO:0007669"/>
    <property type="project" value="InterPro"/>
</dbReference>
<keyword evidence="6 7" id="KW-0472">Membrane</keyword>
<keyword evidence="4 7" id="KW-0812">Transmembrane</keyword>
<keyword evidence="5 7" id="KW-1133">Transmembrane helix</keyword>
<dbReference type="Pfam" id="PF05977">
    <property type="entry name" value="MFS_3"/>
    <property type="match status" value="1"/>
</dbReference>
<dbReference type="GO" id="GO:0005886">
    <property type="term" value="C:plasma membrane"/>
    <property type="evidence" value="ECO:0007669"/>
    <property type="project" value="UniProtKB-SubCell"/>
</dbReference>
<feature type="transmembrane region" description="Helical" evidence="7">
    <location>
        <begin position="83"/>
        <end position="105"/>
    </location>
</feature>
<comment type="caution">
    <text evidence="9">The sequence shown here is derived from an EMBL/GenBank/DDBJ whole genome shotgun (WGS) entry which is preliminary data.</text>
</comment>
<evidence type="ECO:0000256" key="7">
    <source>
        <dbReference type="SAM" id="Phobius"/>
    </source>
</evidence>
<evidence type="ECO:0000256" key="6">
    <source>
        <dbReference type="ARBA" id="ARBA00023136"/>
    </source>
</evidence>
<organism evidence="9 10">
    <name type="scientific">Williamsia marianensis</name>
    <dbReference type="NCBI Taxonomy" id="85044"/>
    <lineage>
        <taxon>Bacteria</taxon>
        <taxon>Bacillati</taxon>
        <taxon>Actinomycetota</taxon>
        <taxon>Actinomycetes</taxon>
        <taxon>Mycobacteriales</taxon>
        <taxon>Nocardiaceae</taxon>
        <taxon>Williamsia</taxon>
    </lineage>
</organism>
<evidence type="ECO:0000256" key="3">
    <source>
        <dbReference type="ARBA" id="ARBA00022475"/>
    </source>
</evidence>
<dbReference type="InterPro" id="IPR020846">
    <property type="entry name" value="MFS_dom"/>
</dbReference>
<evidence type="ECO:0000256" key="2">
    <source>
        <dbReference type="ARBA" id="ARBA00022448"/>
    </source>
</evidence>
<dbReference type="PROSITE" id="PS50850">
    <property type="entry name" value="MFS"/>
    <property type="match status" value="1"/>
</dbReference>
<dbReference type="RefSeq" id="WP_062796668.1">
    <property type="nucleotide sequence ID" value="NZ_CBCRXS010000001.1"/>
</dbReference>
<feature type="transmembrane region" description="Helical" evidence="7">
    <location>
        <begin position="358"/>
        <end position="377"/>
    </location>
</feature>
<evidence type="ECO:0000313" key="10">
    <source>
        <dbReference type="Proteomes" id="UP000274762"/>
    </source>
</evidence>
<feature type="transmembrane region" description="Helical" evidence="7">
    <location>
        <begin position="297"/>
        <end position="315"/>
    </location>
</feature>
<evidence type="ECO:0000313" key="9">
    <source>
        <dbReference type="EMBL" id="RKR93641.1"/>
    </source>
</evidence>
<dbReference type="EMBL" id="RBKV01000001">
    <property type="protein sequence ID" value="RKR93641.1"/>
    <property type="molecule type" value="Genomic_DNA"/>
</dbReference>